<dbReference type="InterPro" id="IPR036196">
    <property type="entry name" value="Ptyr_pPase_sf"/>
</dbReference>
<dbReference type="InterPro" id="IPR017867">
    <property type="entry name" value="Tyr_phospatase_low_mol_wt"/>
</dbReference>
<dbReference type="SUPFAM" id="SSF52788">
    <property type="entry name" value="Phosphotyrosine protein phosphatases I"/>
    <property type="match status" value="1"/>
</dbReference>
<dbReference type="CDD" id="cd16343">
    <property type="entry name" value="LMWPTP"/>
    <property type="match status" value="1"/>
</dbReference>
<evidence type="ECO:0000256" key="1">
    <source>
        <dbReference type="ARBA" id="ARBA00011063"/>
    </source>
</evidence>
<evidence type="ECO:0000256" key="4">
    <source>
        <dbReference type="ARBA" id="ARBA00022912"/>
    </source>
</evidence>
<accession>A0A4U2YT07</accession>
<proteinExistence type="inferred from homology"/>
<sequence length="172" mass="18908">MRLTSAATELPAPLHPGRYRIAMVCLGNICRSPVAEVVLSARMAEAGLDDVVEVFSAGTADYHIGKGMDPRSARTLTDAGYDATRHRAQQFQDSWHDEVDLILVMDRANLADVTGGVERSRVRLFRDFDPDFPGEEVPDPYYGGDDGFTEVLDMVERTSAHLVELVADVVGR</sequence>
<evidence type="ECO:0000313" key="7">
    <source>
        <dbReference type="EMBL" id="TKI63935.1"/>
    </source>
</evidence>
<dbReference type="Gene3D" id="3.40.50.2300">
    <property type="match status" value="1"/>
</dbReference>
<feature type="active site" description="Nucleophile" evidence="5">
    <location>
        <position position="25"/>
    </location>
</feature>
<reference evidence="7 8" key="1">
    <citation type="submission" date="2019-04" db="EMBL/GenBank/DDBJ databases">
        <authorList>
            <person name="Dong K."/>
        </authorList>
    </citation>
    <scope>NUCLEOTIDE SEQUENCE [LARGE SCALE GENOMIC DNA]</scope>
    <source>
        <strain evidence="8">dk3543</strain>
    </source>
</reference>
<evidence type="ECO:0000313" key="8">
    <source>
        <dbReference type="Proteomes" id="UP000307808"/>
    </source>
</evidence>
<comment type="caution">
    <text evidence="7">The sequence shown here is derived from an EMBL/GenBank/DDBJ whole genome shotgun (WGS) entry which is preliminary data.</text>
</comment>
<dbReference type="Proteomes" id="UP000307808">
    <property type="component" value="Unassembled WGS sequence"/>
</dbReference>
<dbReference type="Pfam" id="PF01451">
    <property type="entry name" value="LMWPc"/>
    <property type="match status" value="1"/>
</dbReference>
<comment type="similarity">
    <text evidence="1">Belongs to the low molecular weight phosphotyrosine protein phosphatase family.</text>
</comment>
<evidence type="ECO:0000256" key="5">
    <source>
        <dbReference type="PIRSR" id="PIRSR617867-1"/>
    </source>
</evidence>
<organism evidence="7 8">
    <name type="scientific">Nocardioides jishulii</name>
    <dbReference type="NCBI Taxonomy" id="2575440"/>
    <lineage>
        <taxon>Bacteria</taxon>
        <taxon>Bacillati</taxon>
        <taxon>Actinomycetota</taxon>
        <taxon>Actinomycetes</taxon>
        <taxon>Propionibacteriales</taxon>
        <taxon>Nocardioidaceae</taxon>
        <taxon>Nocardioides</taxon>
    </lineage>
</organism>
<dbReference type="EC" id="3.1.3.48" evidence="2"/>
<dbReference type="PRINTS" id="PR00719">
    <property type="entry name" value="LMWPTPASE"/>
</dbReference>
<keyword evidence="4" id="KW-0904">Protein phosphatase</keyword>
<feature type="active site" description="Proton donor" evidence="5">
    <location>
        <position position="139"/>
    </location>
</feature>
<keyword evidence="3" id="KW-0378">Hydrolase</keyword>
<protein>
    <recommendedName>
        <fullName evidence="2">protein-tyrosine-phosphatase</fullName>
        <ecNumber evidence="2">3.1.3.48</ecNumber>
    </recommendedName>
</protein>
<dbReference type="PANTHER" id="PTHR11717:SF7">
    <property type="entry name" value="LOW MOLECULAR WEIGHT PHOSPHOTYROSINE PROTEIN PHOSPHATASE"/>
    <property type="match status" value="1"/>
</dbReference>
<evidence type="ECO:0000256" key="3">
    <source>
        <dbReference type="ARBA" id="ARBA00022801"/>
    </source>
</evidence>
<dbReference type="PANTHER" id="PTHR11717">
    <property type="entry name" value="LOW MOLECULAR WEIGHT PROTEIN TYROSINE PHOSPHATASE"/>
    <property type="match status" value="1"/>
</dbReference>
<keyword evidence="8" id="KW-1185">Reference proteome</keyword>
<feature type="domain" description="Phosphotyrosine protein phosphatase I" evidence="6">
    <location>
        <begin position="19"/>
        <end position="165"/>
    </location>
</feature>
<dbReference type="RefSeq" id="WP_137064399.1">
    <property type="nucleotide sequence ID" value="NZ_CP040748.1"/>
</dbReference>
<dbReference type="GO" id="GO:0004725">
    <property type="term" value="F:protein tyrosine phosphatase activity"/>
    <property type="evidence" value="ECO:0007669"/>
    <property type="project" value="UniProtKB-EC"/>
</dbReference>
<dbReference type="OrthoDB" id="9784339at2"/>
<gene>
    <name evidence="7" type="ORF">FC770_01780</name>
</gene>
<evidence type="ECO:0000259" key="6">
    <source>
        <dbReference type="SMART" id="SM00226"/>
    </source>
</evidence>
<feature type="active site" evidence="5">
    <location>
        <position position="31"/>
    </location>
</feature>
<evidence type="ECO:0000256" key="2">
    <source>
        <dbReference type="ARBA" id="ARBA00013064"/>
    </source>
</evidence>
<dbReference type="EMBL" id="SZPY01000001">
    <property type="protein sequence ID" value="TKI63935.1"/>
    <property type="molecule type" value="Genomic_DNA"/>
</dbReference>
<dbReference type="InterPro" id="IPR050438">
    <property type="entry name" value="LMW_PTPase"/>
</dbReference>
<dbReference type="InterPro" id="IPR023485">
    <property type="entry name" value="Ptyr_pPase"/>
</dbReference>
<dbReference type="AlphaFoldDB" id="A0A4U2YT07"/>
<name>A0A4U2YT07_9ACTN</name>
<dbReference type="SMART" id="SM00226">
    <property type="entry name" value="LMWPc"/>
    <property type="match status" value="1"/>
</dbReference>